<dbReference type="Proteomes" id="UP000808761">
    <property type="component" value="Unassembled WGS sequence"/>
</dbReference>
<dbReference type="HAMAP" id="MF_00235">
    <property type="entry name" value="Adenylate_kinase_Adk"/>
    <property type="match status" value="1"/>
</dbReference>
<feature type="binding site" evidence="5">
    <location>
        <position position="172"/>
    </location>
    <ligand>
        <name>ATP</name>
        <dbReference type="ChEBI" id="CHEBI:30616"/>
    </ligand>
</feature>
<comment type="pathway">
    <text evidence="5">Purine metabolism; AMP biosynthesis via salvage pathway; AMP from ADP: step 1/1.</text>
</comment>
<feature type="binding site" evidence="5">
    <location>
        <position position="127"/>
    </location>
    <ligand>
        <name>ATP</name>
        <dbReference type="ChEBI" id="CHEBI:30616"/>
    </ligand>
</feature>
<dbReference type="GO" id="GO:0004017">
    <property type="term" value="F:AMP kinase activity"/>
    <property type="evidence" value="ECO:0007669"/>
    <property type="project" value="UniProtKB-UniRule"/>
</dbReference>
<keyword evidence="3 5" id="KW-0547">Nucleotide-binding</keyword>
<feature type="binding site" evidence="5">
    <location>
        <position position="92"/>
    </location>
    <ligand>
        <name>AMP</name>
        <dbReference type="ChEBI" id="CHEBI:456215"/>
    </ligand>
</feature>
<evidence type="ECO:0000256" key="6">
    <source>
        <dbReference type="RuleBase" id="RU003330"/>
    </source>
</evidence>
<keyword evidence="1 5" id="KW-0808">Transferase</keyword>
<dbReference type="GO" id="GO:0005737">
    <property type="term" value="C:cytoplasm"/>
    <property type="evidence" value="ECO:0007669"/>
    <property type="project" value="UniProtKB-SubCell"/>
</dbReference>
<evidence type="ECO:0000256" key="1">
    <source>
        <dbReference type="ARBA" id="ARBA00022679"/>
    </source>
</evidence>
<dbReference type="EC" id="2.7.4.3" evidence="5 7"/>
<keyword evidence="5" id="KW-0963">Cytoplasm</keyword>
<keyword evidence="4 5" id="KW-0418">Kinase</keyword>
<comment type="subcellular location">
    <subcellularLocation>
        <location evidence="5 7">Cytoplasm</location>
    </subcellularLocation>
</comment>
<dbReference type="GO" id="GO:0044209">
    <property type="term" value="P:AMP salvage"/>
    <property type="evidence" value="ECO:0007669"/>
    <property type="project" value="UniProtKB-UniRule"/>
</dbReference>
<dbReference type="Gene3D" id="3.40.50.300">
    <property type="entry name" value="P-loop containing nucleotide triphosphate hydrolases"/>
    <property type="match status" value="1"/>
</dbReference>
<evidence type="ECO:0000256" key="4">
    <source>
        <dbReference type="ARBA" id="ARBA00022777"/>
    </source>
</evidence>
<feature type="binding site" evidence="5">
    <location>
        <begin position="10"/>
        <end position="15"/>
    </location>
    <ligand>
        <name>ATP</name>
        <dbReference type="ChEBI" id="CHEBI:30616"/>
    </ligand>
</feature>
<dbReference type="InterPro" id="IPR000850">
    <property type="entry name" value="Adenylat/UMP-CMP_kin"/>
</dbReference>
<accession>A0A9D6UK43</accession>
<proteinExistence type="inferred from homology"/>
<keyword evidence="5 7" id="KW-0067">ATP-binding</keyword>
<dbReference type="CDD" id="cd01428">
    <property type="entry name" value="ADK"/>
    <property type="match status" value="1"/>
</dbReference>
<feature type="binding site" evidence="5">
    <location>
        <position position="133"/>
    </location>
    <ligand>
        <name>AMP</name>
        <dbReference type="ChEBI" id="CHEBI:456215"/>
    </ligand>
</feature>
<feature type="binding site" evidence="5">
    <location>
        <begin position="57"/>
        <end position="59"/>
    </location>
    <ligand>
        <name>AMP</name>
        <dbReference type="ChEBI" id="CHEBI:456215"/>
    </ligand>
</feature>
<keyword evidence="2 5" id="KW-0545">Nucleotide biosynthesis</keyword>
<feature type="binding site" evidence="5">
    <location>
        <begin position="85"/>
        <end position="88"/>
    </location>
    <ligand>
        <name>AMP</name>
        <dbReference type="ChEBI" id="CHEBI:456215"/>
    </ligand>
</feature>
<gene>
    <name evidence="5" type="primary">adk</name>
    <name evidence="8" type="ORF">HZB08_02385</name>
</gene>
<comment type="function">
    <text evidence="5">Catalyzes the reversible transfer of the terminal phosphate group between ATP and AMP. Plays an important role in cellular energy homeostasis and in adenine nucleotide metabolism.</text>
</comment>
<dbReference type="SUPFAM" id="SSF52540">
    <property type="entry name" value="P-loop containing nucleoside triphosphate hydrolases"/>
    <property type="match status" value="1"/>
</dbReference>
<dbReference type="GO" id="GO:0005524">
    <property type="term" value="F:ATP binding"/>
    <property type="evidence" value="ECO:0007669"/>
    <property type="project" value="UniProtKB-UniRule"/>
</dbReference>
<dbReference type="Pfam" id="PF00406">
    <property type="entry name" value="ADK"/>
    <property type="match status" value="1"/>
</dbReference>
<dbReference type="EMBL" id="JACRKR010000117">
    <property type="protein sequence ID" value="MBI5078849.1"/>
    <property type="molecule type" value="Genomic_DNA"/>
</dbReference>
<comment type="catalytic activity">
    <reaction evidence="5 7">
        <text>AMP + ATP = 2 ADP</text>
        <dbReference type="Rhea" id="RHEA:12973"/>
        <dbReference type="ChEBI" id="CHEBI:30616"/>
        <dbReference type="ChEBI" id="CHEBI:456215"/>
        <dbReference type="ChEBI" id="CHEBI:456216"/>
        <dbReference type="EC" id="2.7.4.3"/>
    </reaction>
</comment>
<evidence type="ECO:0000313" key="8">
    <source>
        <dbReference type="EMBL" id="MBI5078849.1"/>
    </source>
</evidence>
<evidence type="ECO:0000256" key="2">
    <source>
        <dbReference type="ARBA" id="ARBA00022727"/>
    </source>
</evidence>
<comment type="domain">
    <text evidence="5">Consists of three domains, a large central CORE domain and two small peripheral domains, NMPbind and LID, which undergo movements during catalysis. The LID domain closes over the site of phosphoryl transfer upon ATP binding. Assembling and dissambling the active center during each catalytic cycle provides an effective means to prevent ATP hydrolysis.</text>
</comment>
<evidence type="ECO:0000256" key="7">
    <source>
        <dbReference type="RuleBase" id="RU003331"/>
    </source>
</evidence>
<comment type="caution">
    <text evidence="5">Lacks conserved residue(s) required for the propagation of feature annotation.</text>
</comment>
<dbReference type="InterPro" id="IPR027417">
    <property type="entry name" value="P-loop_NTPase"/>
</dbReference>
<feature type="binding site" evidence="5">
    <location>
        <position position="36"/>
    </location>
    <ligand>
        <name>AMP</name>
        <dbReference type="ChEBI" id="CHEBI:456215"/>
    </ligand>
</feature>
<dbReference type="InterPro" id="IPR033690">
    <property type="entry name" value="Adenylat_kinase_CS"/>
</dbReference>
<feature type="binding site" evidence="5">
    <location>
        <position position="144"/>
    </location>
    <ligand>
        <name>AMP</name>
        <dbReference type="ChEBI" id="CHEBI:456215"/>
    </ligand>
</feature>
<dbReference type="PROSITE" id="PS00113">
    <property type="entry name" value="ADENYLATE_KINASE"/>
    <property type="match status" value="1"/>
</dbReference>
<dbReference type="NCBIfam" id="NF001381">
    <property type="entry name" value="PRK00279.1-3"/>
    <property type="match status" value="1"/>
</dbReference>
<name>A0A9D6UK43_UNCSA</name>
<feature type="region of interest" description="NMP" evidence="5">
    <location>
        <begin position="30"/>
        <end position="59"/>
    </location>
</feature>
<reference evidence="8" key="1">
    <citation type="submission" date="2020-07" db="EMBL/GenBank/DDBJ databases">
        <title>Huge and variable diversity of episymbiotic CPR bacteria and DPANN archaea in groundwater ecosystems.</title>
        <authorList>
            <person name="He C.Y."/>
            <person name="Keren R."/>
            <person name="Whittaker M."/>
            <person name="Farag I.F."/>
            <person name="Doudna J."/>
            <person name="Cate J.H.D."/>
            <person name="Banfield J.F."/>
        </authorList>
    </citation>
    <scope>NUCLEOTIDE SEQUENCE</scope>
    <source>
        <strain evidence="8">NC_groundwater_1860_Pr3_B-0.1um_51_7</strain>
    </source>
</reference>
<comment type="subunit">
    <text evidence="5 7">Monomer.</text>
</comment>
<dbReference type="PRINTS" id="PR00094">
    <property type="entry name" value="ADENYLTKNASE"/>
</dbReference>
<dbReference type="NCBIfam" id="NF011100">
    <property type="entry name" value="PRK14527.1"/>
    <property type="match status" value="1"/>
</dbReference>
<comment type="similarity">
    <text evidence="5 6">Belongs to the adenylate kinase family.</text>
</comment>
<sequence>MILVFMGPPGSGKGTQAKLLAQALRIPHISLGDILREEVELKTETGLRAKEFMHAGRLVPDELTIALTRRRILRDDCKPGFIVDGFPRSSIQAEAFDRMLEEERLTLSRVVYFKISQEQAVERLLGRAALEGRTDDNKDAIRTRFEVYEKETRPLIERYAKKGKLLSLDASLSIAEVFKKLKASCC</sequence>
<evidence type="ECO:0000256" key="3">
    <source>
        <dbReference type="ARBA" id="ARBA00022741"/>
    </source>
</evidence>
<evidence type="ECO:0000256" key="5">
    <source>
        <dbReference type="HAMAP-Rule" id="MF_00235"/>
    </source>
</evidence>
<organism evidence="8 9">
    <name type="scientific">Candidatus Saganbacteria bacterium</name>
    <dbReference type="NCBI Taxonomy" id="2575572"/>
    <lineage>
        <taxon>Bacteria</taxon>
        <taxon>Bacillati</taxon>
        <taxon>Saganbacteria</taxon>
    </lineage>
</organism>
<dbReference type="PANTHER" id="PTHR23359">
    <property type="entry name" value="NUCLEOTIDE KINASE"/>
    <property type="match status" value="1"/>
</dbReference>
<protein>
    <recommendedName>
        <fullName evidence="5 7">Adenylate kinase</fullName>
        <shortName evidence="5">AK</shortName>
        <ecNumber evidence="5 7">2.7.4.3</ecNumber>
    </recommendedName>
    <alternativeName>
        <fullName evidence="5">ATP-AMP transphosphorylase</fullName>
    </alternativeName>
    <alternativeName>
        <fullName evidence="5">ATP:AMP phosphotransferase</fullName>
    </alternativeName>
    <alternativeName>
        <fullName evidence="5">Adenylate monophosphate kinase</fullName>
    </alternativeName>
</protein>
<evidence type="ECO:0000313" key="9">
    <source>
        <dbReference type="Proteomes" id="UP000808761"/>
    </source>
</evidence>
<dbReference type="AlphaFoldDB" id="A0A9D6UK43"/>
<comment type="caution">
    <text evidence="8">The sequence shown here is derived from an EMBL/GenBank/DDBJ whole genome shotgun (WGS) entry which is preliminary data.</text>
</comment>